<dbReference type="EMBL" id="VUJU01010744">
    <property type="protein sequence ID" value="KAF0713195.1"/>
    <property type="molecule type" value="Genomic_DNA"/>
</dbReference>
<sequence>MYEPQKQINYKLGFSEDWSVLPLLRNSKQSEINFEALPQLYKERIKIKREKYEHLQQLKISMEKDFHSFFDNLPKQ</sequence>
<dbReference type="Proteomes" id="UP000478052">
    <property type="component" value="Unassembled WGS sequence"/>
</dbReference>
<accession>A0A6G0VX80</accession>
<gene>
    <name evidence="1" type="ORF">FWK35_00031504</name>
</gene>
<organism evidence="1 2">
    <name type="scientific">Aphis craccivora</name>
    <name type="common">Cowpea aphid</name>
    <dbReference type="NCBI Taxonomy" id="307492"/>
    <lineage>
        <taxon>Eukaryota</taxon>
        <taxon>Metazoa</taxon>
        <taxon>Ecdysozoa</taxon>
        <taxon>Arthropoda</taxon>
        <taxon>Hexapoda</taxon>
        <taxon>Insecta</taxon>
        <taxon>Pterygota</taxon>
        <taxon>Neoptera</taxon>
        <taxon>Paraneoptera</taxon>
        <taxon>Hemiptera</taxon>
        <taxon>Sternorrhyncha</taxon>
        <taxon>Aphidomorpha</taxon>
        <taxon>Aphidoidea</taxon>
        <taxon>Aphididae</taxon>
        <taxon>Aphidini</taxon>
        <taxon>Aphis</taxon>
        <taxon>Aphis</taxon>
    </lineage>
</organism>
<proteinExistence type="predicted"/>
<comment type="caution">
    <text evidence="1">The sequence shown here is derived from an EMBL/GenBank/DDBJ whole genome shotgun (WGS) entry which is preliminary data.</text>
</comment>
<reference evidence="1 2" key="1">
    <citation type="submission" date="2019-08" db="EMBL/GenBank/DDBJ databases">
        <title>Whole genome of Aphis craccivora.</title>
        <authorList>
            <person name="Voronova N.V."/>
            <person name="Shulinski R.S."/>
            <person name="Bandarenka Y.V."/>
            <person name="Zhorov D.G."/>
            <person name="Warner D."/>
        </authorList>
    </citation>
    <scope>NUCLEOTIDE SEQUENCE [LARGE SCALE GENOMIC DNA]</scope>
    <source>
        <strain evidence="1">180601</strain>
        <tissue evidence="1">Whole Body</tissue>
    </source>
</reference>
<dbReference type="AlphaFoldDB" id="A0A6G0VX80"/>
<protein>
    <submittedName>
        <fullName evidence="1">Uncharacterized protein</fullName>
    </submittedName>
</protein>
<name>A0A6G0VX80_APHCR</name>
<evidence type="ECO:0000313" key="1">
    <source>
        <dbReference type="EMBL" id="KAF0713195.1"/>
    </source>
</evidence>
<dbReference type="OrthoDB" id="7367179at2759"/>
<keyword evidence="2" id="KW-1185">Reference proteome</keyword>
<evidence type="ECO:0000313" key="2">
    <source>
        <dbReference type="Proteomes" id="UP000478052"/>
    </source>
</evidence>